<gene>
    <name evidence="2" type="ORF">DCAR_010234</name>
    <name evidence="3" type="ORF">DCAR_0311661</name>
</gene>
<feature type="compositionally biased region" description="Basic and acidic residues" evidence="1">
    <location>
        <begin position="1"/>
        <end position="20"/>
    </location>
</feature>
<evidence type="ECO:0000313" key="2">
    <source>
        <dbReference type="EMBL" id="KZN01501.1"/>
    </source>
</evidence>
<dbReference type="Gramene" id="KZN01501">
    <property type="protein sequence ID" value="KZN01501"/>
    <property type="gene ID" value="DCAR_010234"/>
</dbReference>
<dbReference type="EMBL" id="CP093345">
    <property type="protein sequence ID" value="WOG92395.1"/>
    <property type="molecule type" value="Genomic_DNA"/>
</dbReference>
<sequence>MEHTEETFKVTNEENLEATKENPLNLEDDKEDDKDVRKRKKRTSQAWEHFDEMPLLMT</sequence>
<reference evidence="3" key="2">
    <citation type="submission" date="2022-03" db="EMBL/GenBank/DDBJ databases">
        <title>Draft title - Genomic analysis of global carrot germplasm unveils the trajectory of domestication and the origin of high carotenoid orange carrot.</title>
        <authorList>
            <person name="Iorizzo M."/>
            <person name="Ellison S."/>
            <person name="Senalik D."/>
            <person name="Macko-Podgorni A."/>
            <person name="Grzebelus D."/>
            <person name="Bostan H."/>
            <person name="Rolling W."/>
            <person name="Curaba J."/>
            <person name="Simon P."/>
        </authorList>
    </citation>
    <scope>NUCLEOTIDE SEQUENCE</scope>
    <source>
        <tissue evidence="3">Leaf</tissue>
    </source>
</reference>
<dbReference type="EMBL" id="LNRQ01000003">
    <property type="protein sequence ID" value="KZN01501.1"/>
    <property type="molecule type" value="Genomic_DNA"/>
</dbReference>
<accession>A0A162AIP5</accession>
<organism evidence="2">
    <name type="scientific">Daucus carota subsp. sativus</name>
    <name type="common">Carrot</name>
    <dbReference type="NCBI Taxonomy" id="79200"/>
    <lineage>
        <taxon>Eukaryota</taxon>
        <taxon>Viridiplantae</taxon>
        <taxon>Streptophyta</taxon>
        <taxon>Embryophyta</taxon>
        <taxon>Tracheophyta</taxon>
        <taxon>Spermatophyta</taxon>
        <taxon>Magnoliopsida</taxon>
        <taxon>eudicotyledons</taxon>
        <taxon>Gunneridae</taxon>
        <taxon>Pentapetalae</taxon>
        <taxon>asterids</taxon>
        <taxon>campanulids</taxon>
        <taxon>Apiales</taxon>
        <taxon>Apiaceae</taxon>
        <taxon>Apioideae</taxon>
        <taxon>Scandiceae</taxon>
        <taxon>Daucinae</taxon>
        <taxon>Daucus</taxon>
        <taxon>Daucus sect. Daucus</taxon>
    </lineage>
</organism>
<name>A0A162AIP5_DAUCS</name>
<reference evidence="2" key="1">
    <citation type="journal article" date="2016" name="Nat. Genet.">
        <title>A high-quality carrot genome assembly provides new insights into carotenoid accumulation and asterid genome evolution.</title>
        <authorList>
            <person name="Iorizzo M."/>
            <person name="Ellison S."/>
            <person name="Senalik D."/>
            <person name="Zeng P."/>
            <person name="Satapoomin P."/>
            <person name="Huang J."/>
            <person name="Bowman M."/>
            <person name="Iovene M."/>
            <person name="Sanseverino W."/>
            <person name="Cavagnaro P."/>
            <person name="Yildiz M."/>
            <person name="Macko-Podgorni A."/>
            <person name="Moranska E."/>
            <person name="Grzebelus E."/>
            <person name="Grzebelus D."/>
            <person name="Ashrafi H."/>
            <person name="Zheng Z."/>
            <person name="Cheng S."/>
            <person name="Spooner D."/>
            <person name="Van Deynze A."/>
            <person name="Simon P."/>
        </authorList>
    </citation>
    <scope>NUCLEOTIDE SEQUENCE [LARGE SCALE GENOMIC DNA]</scope>
    <source>
        <tissue evidence="2">Leaf</tissue>
    </source>
</reference>
<protein>
    <submittedName>
        <fullName evidence="2">Uncharacterized protein</fullName>
    </submittedName>
</protein>
<dbReference type="Proteomes" id="UP000077755">
    <property type="component" value="Chromosome 3"/>
</dbReference>
<proteinExistence type="predicted"/>
<evidence type="ECO:0000313" key="3">
    <source>
        <dbReference type="EMBL" id="WOG92395.1"/>
    </source>
</evidence>
<keyword evidence="4" id="KW-1185">Reference proteome</keyword>
<feature type="region of interest" description="Disordered" evidence="1">
    <location>
        <begin position="1"/>
        <end position="44"/>
    </location>
</feature>
<dbReference type="AlphaFoldDB" id="A0A162AIP5"/>
<evidence type="ECO:0000313" key="4">
    <source>
        <dbReference type="Proteomes" id="UP000077755"/>
    </source>
</evidence>
<evidence type="ECO:0000256" key="1">
    <source>
        <dbReference type="SAM" id="MobiDB-lite"/>
    </source>
</evidence>